<protein>
    <submittedName>
        <fullName evidence="1">Uncharacterized protein</fullName>
    </submittedName>
</protein>
<evidence type="ECO:0000313" key="1">
    <source>
        <dbReference type="EMBL" id="VDM70407.1"/>
    </source>
</evidence>
<evidence type="ECO:0000313" key="2">
    <source>
        <dbReference type="Proteomes" id="UP000270094"/>
    </source>
</evidence>
<dbReference type="EMBL" id="UYYB01015944">
    <property type="protein sequence ID" value="VDM70407.1"/>
    <property type="molecule type" value="Genomic_DNA"/>
</dbReference>
<proteinExistence type="predicted"/>
<dbReference type="OrthoDB" id="5920665at2759"/>
<accession>A0A3P7J1Q9</accession>
<keyword evidence="2" id="KW-1185">Reference proteome</keyword>
<dbReference type="AlphaFoldDB" id="A0A3P7J1Q9"/>
<dbReference type="Proteomes" id="UP000270094">
    <property type="component" value="Unassembled WGS sequence"/>
</dbReference>
<organism evidence="1 2">
    <name type="scientific">Strongylus vulgaris</name>
    <name type="common">Blood worm</name>
    <dbReference type="NCBI Taxonomy" id="40348"/>
    <lineage>
        <taxon>Eukaryota</taxon>
        <taxon>Metazoa</taxon>
        <taxon>Ecdysozoa</taxon>
        <taxon>Nematoda</taxon>
        <taxon>Chromadorea</taxon>
        <taxon>Rhabditida</taxon>
        <taxon>Rhabditina</taxon>
        <taxon>Rhabditomorpha</taxon>
        <taxon>Strongyloidea</taxon>
        <taxon>Strongylidae</taxon>
        <taxon>Strongylus</taxon>
    </lineage>
</organism>
<sequence length="43" mass="5180">MEIQVGPRKRKLFVVREKDALEPWMKKFFVELGDELQVKYVKA</sequence>
<name>A0A3P7J1Q9_STRVU</name>
<gene>
    <name evidence="1" type="ORF">SVUK_LOCUS5405</name>
</gene>
<reference evidence="1 2" key="1">
    <citation type="submission" date="2018-11" db="EMBL/GenBank/DDBJ databases">
        <authorList>
            <consortium name="Pathogen Informatics"/>
        </authorList>
    </citation>
    <scope>NUCLEOTIDE SEQUENCE [LARGE SCALE GENOMIC DNA]</scope>
</reference>